<accession>A0A1V6Z4J7</accession>
<sequence>MGPGSEIHDGISFGLNPAVLHNLLLIKVLLYPLKGLGFFACSVVPLKAQLEPEQILFRYIHIFIKFYLIRTGYTMLSKFLLASAATVAALSGLANAQTNITENACASSSEYSRCNRDVADKWSSCVRNCHGNGNCIVNCGCESHQKYINCMAESCWNQVYSCKYQLFVQQYFAICPSAHEPIPFWPPPGNAPNRCSCDLGKVTQTTLSSRNQQIKCMRAVTDKLTADIGNIPDLSKLNDGLNIANRASDCACCGASASISASWDICPHTQPTLAGTDMWGVFFPADLPNLYTSLPNWAWSSCDATLQDTNCKDLGFTDTDKFYKPGDFPNNGTSTLYEVGGTVSAPPSGTVLTWSQASATYTVTATGYDQKAVASQSDYRATATGSDEAFPLQTSDNGAAAVRTGGLGAVVAGILAVAML</sequence>
<gene>
    <name evidence="1" type="ORF">PENNAL_c0004G05843</name>
</gene>
<keyword evidence="2" id="KW-1185">Reference proteome</keyword>
<dbReference type="EMBL" id="MOOB01000004">
    <property type="protein sequence ID" value="OQE94352.1"/>
    <property type="molecule type" value="Genomic_DNA"/>
</dbReference>
<reference evidence="2" key="1">
    <citation type="journal article" date="2017" name="Nat. Microbiol.">
        <title>Global analysis of biosynthetic gene clusters reveals vast potential of secondary metabolite production in Penicillium species.</title>
        <authorList>
            <person name="Nielsen J.C."/>
            <person name="Grijseels S."/>
            <person name="Prigent S."/>
            <person name="Ji B."/>
            <person name="Dainat J."/>
            <person name="Nielsen K.F."/>
            <person name="Frisvad J.C."/>
            <person name="Workman M."/>
            <person name="Nielsen J."/>
        </authorList>
    </citation>
    <scope>NUCLEOTIDE SEQUENCE [LARGE SCALE GENOMIC DNA]</scope>
    <source>
        <strain evidence="2">IBT 13039</strain>
    </source>
</reference>
<comment type="caution">
    <text evidence="1">The sequence shown here is derived from an EMBL/GenBank/DDBJ whole genome shotgun (WGS) entry which is preliminary data.</text>
</comment>
<evidence type="ECO:0000313" key="2">
    <source>
        <dbReference type="Proteomes" id="UP000191691"/>
    </source>
</evidence>
<organism evidence="1 2">
    <name type="scientific">Penicillium nalgiovense</name>
    <dbReference type="NCBI Taxonomy" id="60175"/>
    <lineage>
        <taxon>Eukaryota</taxon>
        <taxon>Fungi</taxon>
        <taxon>Dikarya</taxon>
        <taxon>Ascomycota</taxon>
        <taxon>Pezizomycotina</taxon>
        <taxon>Eurotiomycetes</taxon>
        <taxon>Eurotiomycetidae</taxon>
        <taxon>Eurotiales</taxon>
        <taxon>Aspergillaceae</taxon>
        <taxon>Penicillium</taxon>
    </lineage>
</organism>
<protein>
    <submittedName>
        <fullName evidence="1">Uncharacterized protein</fullName>
    </submittedName>
</protein>
<proteinExistence type="predicted"/>
<dbReference type="Proteomes" id="UP000191691">
    <property type="component" value="Unassembled WGS sequence"/>
</dbReference>
<evidence type="ECO:0000313" key="1">
    <source>
        <dbReference type="EMBL" id="OQE94352.1"/>
    </source>
</evidence>
<name>A0A1V6Z4J7_PENNA</name>
<dbReference type="AlphaFoldDB" id="A0A1V6Z4J7"/>